<accession>A0A848DPU5</accession>
<dbReference type="RefSeq" id="WP_169415032.1">
    <property type="nucleotide sequence ID" value="NZ_JAAXKZ010000106.1"/>
</dbReference>
<name>A0A848DPU5_9PSEU</name>
<dbReference type="EMBL" id="JAAXKZ010000106">
    <property type="protein sequence ID" value="NMH94344.1"/>
    <property type="molecule type" value="Genomic_DNA"/>
</dbReference>
<protein>
    <recommendedName>
        <fullName evidence="3">Transposase</fullName>
    </recommendedName>
</protein>
<comment type="caution">
    <text evidence="1">The sequence shown here is derived from an EMBL/GenBank/DDBJ whole genome shotgun (WGS) entry which is preliminary data.</text>
</comment>
<gene>
    <name evidence="1" type="ORF">HF519_22740</name>
</gene>
<evidence type="ECO:0000313" key="1">
    <source>
        <dbReference type="EMBL" id="NMH94344.1"/>
    </source>
</evidence>
<keyword evidence="2" id="KW-1185">Reference proteome</keyword>
<dbReference type="Proteomes" id="UP000586918">
    <property type="component" value="Unassembled WGS sequence"/>
</dbReference>
<dbReference type="AlphaFoldDB" id="A0A848DPU5"/>
<organism evidence="1 2">
    <name type="scientific">Pseudonocardia bannensis</name>
    <dbReference type="NCBI Taxonomy" id="630973"/>
    <lineage>
        <taxon>Bacteria</taxon>
        <taxon>Bacillati</taxon>
        <taxon>Actinomycetota</taxon>
        <taxon>Actinomycetes</taxon>
        <taxon>Pseudonocardiales</taxon>
        <taxon>Pseudonocardiaceae</taxon>
        <taxon>Pseudonocardia</taxon>
    </lineage>
</organism>
<proteinExistence type="predicted"/>
<reference evidence="1 2" key="1">
    <citation type="submission" date="2020-04" db="EMBL/GenBank/DDBJ databases">
        <authorList>
            <person name="Klaysubun C."/>
            <person name="Duangmal K."/>
            <person name="Lipun K."/>
        </authorList>
    </citation>
    <scope>NUCLEOTIDE SEQUENCE [LARGE SCALE GENOMIC DNA]</scope>
    <source>
        <strain evidence="1 2">DSM 45300</strain>
    </source>
</reference>
<evidence type="ECO:0000313" key="2">
    <source>
        <dbReference type="Proteomes" id="UP000586918"/>
    </source>
</evidence>
<evidence type="ECO:0008006" key="3">
    <source>
        <dbReference type="Google" id="ProtNLM"/>
    </source>
</evidence>
<sequence>MLTKVERIYHDRFAAVRHFALGGTDHRSHAEQNAAIGSYVRRRNARARPKVNFAVGSRIRTWNRLPGQGCATSH</sequence>